<organism evidence="1 2">
    <name type="scientific">Gracilibacillus xinjiangensis</name>
    <dbReference type="NCBI Taxonomy" id="1193282"/>
    <lineage>
        <taxon>Bacteria</taxon>
        <taxon>Bacillati</taxon>
        <taxon>Bacillota</taxon>
        <taxon>Bacilli</taxon>
        <taxon>Bacillales</taxon>
        <taxon>Bacillaceae</taxon>
        <taxon>Gracilibacillus</taxon>
    </lineage>
</organism>
<dbReference type="RefSeq" id="WP_390251847.1">
    <property type="nucleotide sequence ID" value="NZ_JBHSDT010000004.1"/>
</dbReference>
<keyword evidence="2" id="KW-1185">Reference proteome</keyword>
<reference evidence="2" key="1">
    <citation type="journal article" date="2019" name="Int. J. Syst. Evol. Microbiol.">
        <title>The Global Catalogue of Microorganisms (GCM) 10K type strain sequencing project: providing services to taxonomists for standard genome sequencing and annotation.</title>
        <authorList>
            <consortium name="The Broad Institute Genomics Platform"/>
            <consortium name="The Broad Institute Genome Sequencing Center for Infectious Disease"/>
            <person name="Wu L."/>
            <person name="Ma J."/>
        </authorList>
    </citation>
    <scope>NUCLEOTIDE SEQUENCE [LARGE SCALE GENOMIC DNA]</scope>
    <source>
        <strain evidence="2">CCUG 37865</strain>
    </source>
</reference>
<protein>
    <submittedName>
        <fullName evidence="1">TraB/GumN family protein</fullName>
    </submittedName>
</protein>
<accession>A0ABV8WWL1</accession>
<proteinExistence type="predicted"/>
<gene>
    <name evidence="1" type="ORF">ACFOY7_09805</name>
</gene>
<comment type="caution">
    <text evidence="1">The sequence shown here is derived from an EMBL/GenBank/DDBJ whole genome shotgun (WGS) entry which is preliminary data.</text>
</comment>
<dbReference type="InterPro" id="IPR047111">
    <property type="entry name" value="YbaP-like"/>
</dbReference>
<dbReference type="PANTHER" id="PTHR40590">
    <property type="entry name" value="CYTOPLASMIC PROTEIN-RELATED"/>
    <property type="match status" value="1"/>
</dbReference>
<dbReference type="Proteomes" id="UP001595882">
    <property type="component" value="Unassembled WGS sequence"/>
</dbReference>
<evidence type="ECO:0000313" key="1">
    <source>
        <dbReference type="EMBL" id="MFC4403373.1"/>
    </source>
</evidence>
<dbReference type="CDD" id="cd14789">
    <property type="entry name" value="Tiki"/>
    <property type="match status" value="1"/>
</dbReference>
<sequence length="269" mass="30030">MKTNKLTKGMLASIFAIVMMLTTVIPVFAVEQQTPDISPWATGELNEGEKYGIYPMEWYYDNFRSEISEERLDEILAQTSEKIARLELEKNENYQPVTIDGTTRGDVLNGLFNIVAQSDLPVGDSAVEYLQDRKILAGTGNGLALERPATTEEAVIFATRLVKDTYDQLDAGAKGVAWKVENDGNIVYLLGSIHIGSPDLYPYNSKLLTAFDESDSLYVEANLLDTEGMQYFAELSMYQDGTTIEDAVSDETYNKIEKVLEKYGQPVEL</sequence>
<dbReference type="Pfam" id="PF01963">
    <property type="entry name" value="TraB_PrgY_gumN"/>
    <property type="match status" value="1"/>
</dbReference>
<evidence type="ECO:0000313" key="2">
    <source>
        <dbReference type="Proteomes" id="UP001595882"/>
    </source>
</evidence>
<dbReference type="PANTHER" id="PTHR40590:SF1">
    <property type="entry name" value="CYTOPLASMIC PROTEIN"/>
    <property type="match status" value="1"/>
</dbReference>
<name>A0ABV8WWL1_9BACI</name>
<dbReference type="InterPro" id="IPR002816">
    <property type="entry name" value="TraB/PrgY/GumN_fam"/>
</dbReference>
<dbReference type="EMBL" id="JBHSDT010000004">
    <property type="protein sequence ID" value="MFC4403373.1"/>
    <property type="molecule type" value="Genomic_DNA"/>
</dbReference>